<evidence type="ECO:0000313" key="2">
    <source>
        <dbReference type="Proteomes" id="UP000033101"/>
    </source>
</evidence>
<dbReference type="RefSeq" id="WP_048141862.1">
    <property type="nucleotide sequence ID" value="NZ_CP009516.1"/>
</dbReference>
<gene>
    <name evidence="1" type="ORF">MSHOH_3445</name>
</gene>
<organism evidence="1 2">
    <name type="scientific">Methanosarcina horonobensis HB-1 = JCM 15518</name>
    <dbReference type="NCBI Taxonomy" id="1434110"/>
    <lineage>
        <taxon>Archaea</taxon>
        <taxon>Methanobacteriati</taxon>
        <taxon>Methanobacteriota</taxon>
        <taxon>Stenosarchaea group</taxon>
        <taxon>Methanomicrobia</taxon>
        <taxon>Methanosarcinales</taxon>
        <taxon>Methanosarcinaceae</taxon>
        <taxon>Methanosarcina</taxon>
    </lineage>
</organism>
<proteinExistence type="predicted"/>
<dbReference type="EMBL" id="CP009516">
    <property type="protein sequence ID" value="AKB79928.1"/>
    <property type="molecule type" value="Genomic_DNA"/>
</dbReference>
<dbReference type="HOGENOM" id="CLU_666685_0_0_2"/>
<accession>A0A0E3SIQ3</accession>
<dbReference type="OrthoDB" id="137539at2157"/>
<dbReference type="GeneID" id="24832785"/>
<protein>
    <recommendedName>
        <fullName evidence="3">AttH domain-containing protein</fullName>
    </recommendedName>
</protein>
<dbReference type="Gene3D" id="2.40.370.10">
    <property type="entry name" value="AttH-like domain"/>
    <property type="match status" value="1"/>
</dbReference>
<dbReference type="KEGG" id="mhor:MSHOH_3445"/>
<dbReference type="PATRIC" id="fig|1434110.4.peg.4420"/>
<reference evidence="1 2" key="1">
    <citation type="submission" date="2014-07" db="EMBL/GenBank/DDBJ databases">
        <title>Methanogenic archaea and the global carbon cycle.</title>
        <authorList>
            <person name="Henriksen J.R."/>
            <person name="Luke J."/>
            <person name="Reinhart S."/>
            <person name="Benedict M.N."/>
            <person name="Youngblut N.D."/>
            <person name="Metcalf M.E."/>
            <person name="Whitaker R.J."/>
            <person name="Metcalf W.W."/>
        </authorList>
    </citation>
    <scope>NUCLEOTIDE SEQUENCE [LARGE SCALE GENOMIC DNA]</scope>
    <source>
        <strain evidence="1 2">HB-1</strain>
    </source>
</reference>
<evidence type="ECO:0008006" key="3">
    <source>
        <dbReference type="Google" id="ProtNLM"/>
    </source>
</evidence>
<name>A0A0E3SIQ3_9EURY</name>
<dbReference type="InterPro" id="IPR023374">
    <property type="entry name" value="AttH-like_dom_sf"/>
</dbReference>
<sequence length="412" mass="45131">MQIKLVLKPILAIIFVLLAAPNAALAYESSDYIDELLVSDTFHPPGEGDPEYLYNEWHYFNMIDEEQNLSVVCTFKLNGGTNSSEVLLGYYVNETSASFYESYPLTSEVVNYSSQSPDVRIANNTVTLTDEGYRVHIESGNGSGIFDALFKPETRPAPVFSASNFSVPGMGINWLVASPKMEVSGNLSVAGVTYSLNNSRAYHDHNWGYWSWGEDLGWDWGQVSQAGNYSNETAAEYSISFGNITNANHSQSVSSVLNVWKDGEIIASFSEEEIQIEHYNLNTKDIGISQGEMSPAYILPEGFFTFPQNTLVNASSGSETLKIKFTTRQPVPLPVMIPVGNDSGIKDGTKDGIKDGNESGIESGSEIKYRIIWEIIGTYQVAGEIDGKSVSYTADGFMEYVAGESVSPISPS</sequence>
<dbReference type="SUPFAM" id="SSF159245">
    <property type="entry name" value="AttH-like"/>
    <property type="match status" value="1"/>
</dbReference>
<keyword evidence="2" id="KW-1185">Reference proteome</keyword>
<evidence type="ECO:0000313" key="1">
    <source>
        <dbReference type="EMBL" id="AKB79928.1"/>
    </source>
</evidence>
<dbReference type="Proteomes" id="UP000033101">
    <property type="component" value="Chromosome"/>
</dbReference>
<dbReference type="AlphaFoldDB" id="A0A0E3SIQ3"/>